<dbReference type="EMBL" id="JALJOR010000001">
    <property type="protein sequence ID" value="KAK9829969.1"/>
    <property type="molecule type" value="Genomic_DNA"/>
</dbReference>
<name>A0AAW1R8L4_9CHLO</name>
<comment type="caution">
    <text evidence="2">The sequence shown here is derived from an EMBL/GenBank/DDBJ whole genome shotgun (WGS) entry which is preliminary data.</text>
</comment>
<keyword evidence="3" id="KW-1185">Reference proteome</keyword>
<gene>
    <name evidence="2" type="ORF">WJX72_008943</name>
</gene>
<accession>A0AAW1R8L4</accession>
<proteinExistence type="predicted"/>
<organism evidence="2 3">
    <name type="scientific">[Myrmecia] bisecta</name>
    <dbReference type="NCBI Taxonomy" id="41462"/>
    <lineage>
        <taxon>Eukaryota</taxon>
        <taxon>Viridiplantae</taxon>
        <taxon>Chlorophyta</taxon>
        <taxon>core chlorophytes</taxon>
        <taxon>Trebouxiophyceae</taxon>
        <taxon>Trebouxiales</taxon>
        <taxon>Trebouxiaceae</taxon>
        <taxon>Myrmecia</taxon>
    </lineage>
</organism>
<evidence type="ECO:0000313" key="3">
    <source>
        <dbReference type="Proteomes" id="UP001489004"/>
    </source>
</evidence>
<evidence type="ECO:0000313" key="2">
    <source>
        <dbReference type="EMBL" id="KAK9829969.1"/>
    </source>
</evidence>
<dbReference type="AlphaFoldDB" id="A0AAW1R8L4"/>
<protein>
    <submittedName>
        <fullName evidence="2">Uncharacterized protein</fullName>
    </submittedName>
</protein>
<evidence type="ECO:0000256" key="1">
    <source>
        <dbReference type="SAM" id="MobiDB-lite"/>
    </source>
</evidence>
<feature type="region of interest" description="Disordered" evidence="1">
    <location>
        <begin position="145"/>
        <end position="202"/>
    </location>
</feature>
<feature type="compositionally biased region" description="Low complexity" evidence="1">
    <location>
        <begin position="180"/>
        <end position="191"/>
    </location>
</feature>
<reference evidence="2 3" key="1">
    <citation type="journal article" date="2024" name="Nat. Commun.">
        <title>Phylogenomics reveals the evolutionary origins of lichenization in chlorophyte algae.</title>
        <authorList>
            <person name="Puginier C."/>
            <person name="Libourel C."/>
            <person name="Otte J."/>
            <person name="Skaloud P."/>
            <person name="Haon M."/>
            <person name="Grisel S."/>
            <person name="Petersen M."/>
            <person name="Berrin J.G."/>
            <person name="Delaux P.M."/>
            <person name="Dal Grande F."/>
            <person name="Keller J."/>
        </authorList>
    </citation>
    <scope>NUCLEOTIDE SEQUENCE [LARGE SCALE GENOMIC DNA]</scope>
    <source>
        <strain evidence="2 3">SAG 2043</strain>
    </source>
</reference>
<dbReference type="Proteomes" id="UP001489004">
    <property type="component" value="Unassembled WGS sequence"/>
</dbReference>
<sequence length="202" mass="20985">MKTSEAANQAHEFLVTQQESLSALLQHLHGVISQVPSLDEAALQDLLRLEGNRVINLLTGQLIGWNALLKRLAPSAHVKATGATAATSTMEDAACTPAADSRHQSIQSKLAAMGGKPALGSMILPTPSPSHLKGLAARAAAQEVLQAKAAEQEPGSPSPQRELKPPGAGSNEKSPIADGLPPAESELAAALQRRRNSALPIT</sequence>